<evidence type="ECO:0008006" key="3">
    <source>
        <dbReference type="Google" id="ProtNLM"/>
    </source>
</evidence>
<organism evidence="1 2">
    <name type="scientific">Cyclocybe aegerita</name>
    <name type="common">Black poplar mushroom</name>
    <name type="synonym">Agrocybe aegerita</name>
    <dbReference type="NCBI Taxonomy" id="1973307"/>
    <lineage>
        <taxon>Eukaryota</taxon>
        <taxon>Fungi</taxon>
        <taxon>Dikarya</taxon>
        <taxon>Basidiomycota</taxon>
        <taxon>Agaricomycotina</taxon>
        <taxon>Agaricomycetes</taxon>
        <taxon>Agaricomycetidae</taxon>
        <taxon>Agaricales</taxon>
        <taxon>Agaricineae</taxon>
        <taxon>Bolbitiaceae</taxon>
        <taxon>Cyclocybe</taxon>
    </lineage>
</organism>
<accession>A0A8S0VTW8</accession>
<comment type="caution">
    <text evidence="1">The sequence shown here is derived from an EMBL/GenBank/DDBJ whole genome shotgun (WGS) entry which is preliminary data.</text>
</comment>
<dbReference type="Proteomes" id="UP000467700">
    <property type="component" value="Unassembled WGS sequence"/>
</dbReference>
<evidence type="ECO:0000313" key="2">
    <source>
        <dbReference type="Proteomes" id="UP000467700"/>
    </source>
</evidence>
<proteinExistence type="predicted"/>
<keyword evidence="2" id="KW-1185">Reference proteome</keyword>
<dbReference type="AlphaFoldDB" id="A0A8S0VTW8"/>
<sequence>MAKKQFTKLNNENYNAWEFEMRAVLKKKGVWSIALGEETRPVGSLNHNAVKSWVKRRDIAAGEIIERLDPGQSLIAIWRKFTWITKADNTPIHPSNTLTIVTLLGSLPKTYHPLVVALDAHPEAGDLDFVIGLVLNEAVTLEHFNPDMPSIVSPGHESTALKIDKLLNPYAKPTKPWDAMKVLADWDRPNATMAIIEIAYTL</sequence>
<name>A0A8S0VTW8_CYCAE</name>
<reference evidence="1 2" key="1">
    <citation type="submission" date="2020-01" db="EMBL/GenBank/DDBJ databases">
        <authorList>
            <person name="Gupta K D."/>
        </authorList>
    </citation>
    <scope>NUCLEOTIDE SEQUENCE [LARGE SCALE GENOMIC DNA]</scope>
</reference>
<evidence type="ECO:0000313" key="1">
    <source>
        <dbReference type="EMBL" id="CAA7269209.1"/>
    </source>
</evidence>
<dbReference type="OrthoDB" id="3265539at2759"/>
<gene>
    <name evidence="1" type="ORF">AAE3_LOCUS11376</name>
</gene>
<dbReference type="EMBL" id="CACVBS010000075">
    <property type="protein sequence ID" value="CAA7269209.1"/>
    <property type="molecule type" value="Genomic_DNA"/>
</dbReference>
<protein>
    <recommendedName>
        <fullName evidence="3">DUF4219 domain-containing protein</fullName>
    </recommendedName>
</protein>